<dbReference type="EMBL" id="BAABHQ010000010">
    <property type="protein sequence ID" value="GAA4882632.1"/>
    <property type="molecule type" value="Genomic_DNA"/>
</dbReference>
<evidence type="ECO:0000256" key="6">
    <source>
        <dbReference type="SAM" id="MobiDB-lite"/>
    </source>
</evidence>
<dbReference type="InterPro" id="IPR013126">
    <property type="entry name" value="Hsp_70_fam"/>
</dbReference>
<dbReference type="Gene3D" id="3.90.640.10">
    <property type="entry name" value="Actin, Chain A, domain 4"/>
    <property type="match status" value="1"/>
</dbReference>
<comment type="similarity">
    <text evidence="1">Belongs to the heat shock protein 70 family.</text>
</comment>
<evidence type="ECO:0000313" key="7">
    <source>
        <dbReference type="EMBL" id="GAA4882632.1"/>
    </source>
</evidence>
<gene>
    <name evidence="7" type="ORF">GCM10023203_37910</name>
</gene>
<evidence type="ECO:0000256" key="4">
    <source>
        <dbReference type="ARBA" id="ARBA00023016"/>
    </source>
</evidence>
<protein>
    <recommendedName>
        <fullName evidence="9">Hsp70 protein</fullName>
    </recommendedName>
</protein>
<proteinExistence type="inferred from homology"/>
<evidence type="ECO:0000256" key="3">
    <source>
        <dbReference type="ARBA" id="ARBA00022840"/>
    </source>
</evidence>
<accession>A0ABP9EMI1</accession>
<keyword evidence="3" id="KW-0067">ATP-binding</keyword>
<dbReference type="PANTHER" id="PTHR42749">
    <property type="entry name" value="CELL SHAPE-DETERMINING PROTEIN MREB"/>
    <property type="match status" value="1"/>
</dbReference>
<dbReference type="Proteomes" id="UP001500457">
    <property type="component" value="Unassembled WGS sequence"/>
</dbReference>
<dbReference type="SUPFAM" id="SSF53067">
    <property type="entry name" value="Actin-like ATPase domain"/>
    <property type="match status" value="2"/>
</dbReference>
<comment type="caution">
    <text evidence="7">The sequence shown here is derived from an EMBL/GenBank/DDBJ whole genome shotgun (WGS) entry which is preliminary data.</text>
</comment>
<keyword evidence="8" id="KW-1185">Reference proteome</keyword>
<name>A0ABP9EMI1_9PSEU</name>
<evidence type="ECO:0000256" key="1">
    <source>
        <dbReference type="ARBA" id="ARBA00007381"/>
    </source>
</evidence>
<evidence type="ECO:0000313" key="8">
    <source>
        <dbReference type="Proteomes" id="UP001500457"/>
    </source>
</evidence>
<feature type="region of interest" description="Disordered" evidence="6">
    <location>
        <begin position="334"/>
        <end position="458"/>
    </location>
</feature>
<reference evidence="8" key="1">
    <citation type="journal article" date="2019" name="Int. J. Syst. Evol. Microbiol.">
        <title>The Global Catalogue of Microorganisms (GCM) 10K type strain sequencing project: providing services to taxonomists for standard genome sequencing and annotation.</title>
        <authorList>
            <consortium name="The Broad Institute Genomics Platform"/>
            <consortium name="The Broad Institute Genome Sequencing Center for Infectious Disease"/>
            <person name="Wu L."/>
            <person name="Ma J."/>
        </authorList>
    </citation>
    <scope>NUCLEOTIDE SEQUENCE [LARGE SCALE GENOMIC DNA]</scope>
    <source>
        <strain evidence="8">JCM 17983</strain>
    </source>
</reference>
<feature type="compositionally biased region" description="Low complexity" evidence="6">
    <location>
        <begin position="334"/>
        <end position="349"/>
    </location>
</feature>
<evidence type="ECO:0000256" key="2">
    <source>
        <dbReference type="ARBA" id="ARBA00022741"/>
    </source>
</evidence>
<evidence type="ECO:0008006" key="9">
    <source>
        <dbReference type="Google" id="ProtNLM"/>
    </source>
</evidence>
<keyword evidence="5" id="KW-0143">Chaperone</keyword>
<dbReference type="Pfam" id="PF00012">
    <property type="entry name" value="HSP70"/>
    <property type="match status" value="1"/>
</dbReference>
<sequence length="612" mass="65963">MSLGNRPPQLPSAVFCDDTGTMRVGPHIPAGAPALNIERTPKRWVGRGRVPIGAVMADDRDLVATVLGFVGEEARRATNGHHPARVVLTHPATWQAAKQRRVTEAAARAHLPEPELVAEPVAAAGALLERGAFHDLPDDALVAVYDLGGGTLDLSLLRYRDHVFTLIGEPSGHEELGGEYLDQQLFTKVVDDCADQERELLANPPLAGQSEARWREAAATLRNRVRDAKENLKYVATTQIMLPEVIESRRSYTITQDELRTLATPMISRTIELLDTGLLKRNGHTTADLSAICLVGGGSKLALVPRLLEEHFGCPIAAHGDLATLVATGAALNPAPQTAPSTSTASTDATKQRTNRKATQNQSAPGAPSMGTDRASDLQAAAQTDSTPERQTRQAPAQGPDRQSRRPAERAAAQKSADEKCAAAQEGGGRATPIRRTSAGKAALEREKEQRATPVQQRTAAIEEANKQKVIEPASRLPQWARDLRARESARARLVQLAQAVDSSPSRWNELSSRLWAGEQPAAAMKCSLNSASQIALLVVTNQRLLWVAKRWTSTDVDSVKASDLRSIERGGPYLTVTTGGGRIIKFYSTNRQSYAQIIDAARKLITPGSGR</sequence>
<evidence type="ECO:0000256" key="5">
    <source>
        <dbReference type="ARBA" id="ARBA00023186"/>
    </source>
</evidence>
<dbReference type="InterPro" id="IPR018181">
    <property type="entry name" value="Heat_shock_70_CS"/>
</dbReference>
<dbReference type="InterPro" id="IPR043129">
    <property type="entry name" value="ATPase_NBD"/>
</dbReference>
<organism evidence="7 8">
    <name type="scientific">Actinomycetospora straminea</name>
    <dbReference type="NCBI Taxonomy" id="663607"/>
    <lineage>
        <taxon>Bacteria</taxon>
        <taxon>Bacillati</taxon>
        <taxon>Actinomycetota</taxon>
        <taxon>Actinomycetes</taxon>
        <taxon>Pseudonocardiales</taxon>
        <taxon>Pseudonocardiaceae</taxon>
        <taxon>Actinomycetospora</taxon>
    </lineage>
</organism>
<keyword evidence="2" id="KW-0547">Nucleotide-binding</keyword>
<keyword evidence="4" id="KW-0346">Stress response</keyword>
<dbReference type="PROSITE" id="PS00329">
    <property type="entry name" value="HSP70_2"/>
    <property type="match status" value="1"/>
</dbReference>
<dbReference type="PANTHER" id="PTHR42749:SF1">
    <property type="entry name" value="CELL SHAPE-DETERMINING PROTEIN MREB"/>
    <property type="match status" value="1"/>
</dbReference>
<dbReference type="Gene3D" id="3.30.420.40">
    <property type="match status" value="2"/>
</dbReference>